<gene>
    <name evidence="1" type="ORF">BECKUNK1418G_GA0071005_108910</name>
    <name evidence="2" type="ORF">BECKUNK1418H_GA0071006_109010</name>
</gene>
<dbReference type="AlphaFoldDB" id="A0A451B139"/>
<dbReference type="EMBL" id="CAADGD010000090">
    <property type="protein sequence ID" value="VFK71995.1"/>
    <property type="molecule type" value="Genomic_DNA"/>
</dbReference>
<reference evidence="2" key="1">
    <citation type="submission" date="2019-02" db="EMBL/GenBank/DDBJ databases">
        <authorList>
            <person name="Gruber-Vodicka R. H."/>
            <person name="Seah K. B. B."/>
        </authorList>
    </citation>
    <scope>NUCLEOTIDE SEQUENCE</scope>
    <source>
        <strain evidence="2">BECK_BY19</strain>
        <strain evidence="1">BECK_BY8</strain>
    </source>
</reference>
<evidence type="ECO:0000313" key="2">
    <source>
        <dbReference type="EMBL" id="VFK71995.1"/>
    </source>
</evidence>
<proteinExistence type="predicted"/>
<accession>A0A451B139</accession>
<organism evidence="2">
    <name type="scientific">Candidatus Kentrum sp. UNK</name>
    <dbReference type="NCBI Taxonomy" id="2126344"/>
    <lineage>
        <taxon>Bacteria</taxon>
        <taxon>Pseudomonadati</taxon>
        <taxon>Pseudomonadota</taxon>
        <taxon>Gammaproteobacteria</taxon>
        <taxon>Candidatus Kentrum</taxon>
    </lineage>
</organism>
<evidence type="ECO:0000313" key="1">
    <source>
        <dbReference type="EMBL" id="VFK66363.1"/>
    </source>
</evidence>
<dbReference type="EMBL" id="CAADFZ010000089">
    <property type="protein sequence ID" value="VFK66363.1"/>
    <property type="molecule type" value="Genomic_DNA"/>
</dbReference>
<protein>
    <submittedName>
        <fullName evidence="2">Uncharacterized protein</fullName>
    </submittedName>
</protein>
<sequence length="61" mass="6979">MKDSKPARNLVAPTIKPNESRQRMRNIENLLNTASNAIQSAKEEYHYLIYGTEGSTQEKKN</sequence>
<name>A0A451B139_9GAMM</name>